<organism evidence="10 11">
    <name type="scientific">Paenibacillus monticola</name>
    <dbReference type="NCBI Taxonomy" id="2666075"/>
    <lineage>
        <taxon>Bacteria</taxon>
        <taxon>Bacillati</taxon>
        <taxon>Bacillota</taxon>
        <taxon>Bacilli</taxon>
        <taxon>Bacillales</taxon>
        <taxon>Paenibacillaceae</taxon>
        <taxon>Paenibacillus</taxon>
    </lineage>
</organism>
<protein>
    <submittedName>
        <fullName evidence="10">MBL fold metallo-hydrolase</fullName>
    </submittedName>
</protein>
<dbReference type="Proteomes" id="UP000463051">
    <property type="component" value="Unassembled WGS sequence"/>
</dbReference>
<reference evidence="10 11" key="1">
    <citation type="submission" date="2019-11" db="EMBL/GenBank/DDBJ databases">
        <title>Paenibacillus monticola sp. nov., a novel PGPR strain isolated from mountain sample in China.</title>
        <authorList>
            <person name="Zhao Q."/>
            <person name="Li H.-P."/>
            <person name="Zhang J.-L."/>
        </authorList>
    </citation>
    <scope>NUCLEOTIDE SEQUENCE [LARGE SCALE GENOMIC DNA]</scope>
    <source>
        <strain evidence="10 11">LC-T2</strain>
    </source>
</reference>
<evidence type="ECO:0000256" key="8">
    <source>
        <dbReference type="SAM" id="MobiDB-lite"/>
    </source>
</evidence>
<dbReference type="GO" id="GO:0046872">
    <property type="term" value="F:metal ion binding"/>
    <property type="evidence" value="ECO:0007669"/>
    <property type="project" value="UniProtKB-KW"/>
</dbReference>
<dbReference type="PANTHER" id="PTHR46233:SF3">
    <property type="entry name" value="HYDROXYACYLGLUTATHIONE HYDROLASE GLOC"/>
    <property type="match status" value="1"/>
</dbReference>
<comment type="catalytic activity">
    <reaction evidence="5">
        <text>3',5'-cyclic CMP + H2O = CMP + H(+)</text>
        <dbReference type="Rhea" id="RHEA:72675"/>
        <dbReference type="ChEBI" id="CHEBI:15377"/>
        <dbReference type="ChEBI" id="CHEBI:15378"/>
        <dbReference type="ChEBI" id="CHEBI:58003"/>
        <dbReference type="ChEBI" id="CHEBI:60377"/>
    </reaction>
    <physiologicalReaction direction="left-to-right" evidence="5">
        <dbReference type="Rhea" id="RHEA:72676"/>
    </physiologicalReaction>
</comment>
<keyword evidence="11" id="KW-1185">Reference proteome</keyword>
<evidence type="ECO:0000256" key="4">
    <source>
        <dbReference type="ARBA" id="ARBA00022833"/>
    </source>
</evidence>
<dbReference type="SUPFAM" id="SSF56281">
    <property type="entry name" value="Metallo-hydrolase/oxidoreductase"/>
    <property type="match status" value="1"/>
</dbReference>
<gene>
    <name evidence="10" type="ORF">GJB61_26800</name>
</gene>
<evidence type="ECO:0000259" key="9">
    <source>
        <dbReference type="SMART" id="SM00849"/>
    </source>
</evidence>
<evidence type="ECO:0000256" key="1">
    <source>
        <dbReference type="ARBA" id="ARBA00001947"/>
    </source>
</evidence>
<proteinExistence type="predicted"/>
<feature type="domain" description="Metallo-beta-lactamase" evidence="9">
    <location>
        <begin position="18"/>
        <end position="207"/>
    </location>
</feature>
<dbReference type="RefSeq" id="WP_154122089.1">
    <property type="nucleotide sequence ID" value="NZ_WJXB01000015.1"/>
</dbReference>
<dbReference type="EMBL" id="WJXB01000015">
    <property type="protein sequence ID" value="MRN56576.1"/>
    <property type="molecule type" value="Genomic_DNA"/>
</dbReference>
<evidence type="ECO:0000256" key="3">
    <source>
        <dbReference type="ARBA" id="ARBA00022801"/>
    </source>
</evidence>
<comment type="cofactor">
    <cofactor evidence="1">
        <name>Zn(2+)</name>
        <dbReference type="ChEBI" id="CHEBI:29105"/>
    </cofactor>
</comment>
<sequence length="299" mass="33918">MLKWKAGYIALFQSDLYETNSLVVETSDYVLVVDPCWLPREVEGIRQYVEGIRAGRKLLLLFTHSDFDHIIGHGAFPEAEVIASRAFADKSTAEQESILEQIREFDDSYYLRRPYEITYPVVDHVMEADGQMMTFGDIRLTGYSARGHNNDGMFTLIEPLGLFIAGDYLSDVEFPYIEDSSVSYEGTLHKVEPIMARHPITLMIPGHGETTSSMNEIRRRRDAGLNYIQNMRAAVASGEQENIDQLIAGCAFPRNMTKFHQSNQLLFQGEPKGFRAVSEHNEEVSVKQKKNKHSDLKGS</sequence>
<evidence type="ECO:0000256" key="2">
    <source>
        <dbReference type="ARBA" id="ARBA00022723"/>
    </source>
</evidence>
<dbReference type="Pfam" id="PF00753">
    <property type="entry name" value="Lactamase_B"/>
    <property type="match status" value="1"/>
</dbReference>
<comment type="catalytic activity">
    <reaction evidence="7">
        <text>3',5'-cyclic UMP + H2O = UMP + H(+)</text>
        <dbReference type="Rhea" id="RHEA:70575"/>
        <dbReference type="ChEBI" id="CHEBI:15377"/>
        <dbReference type="ChEBI" id="CHEBI:15378"/>
        <dbReference type="ChEBI" id="CHEBI:57865"/>
        <dbReference type="ChEBI" id="CHEBI:184387"/>
    </reaction>
    <physiologicalReaction direction="left-to-right" evidence="7">
        <dbReference type="Rhea" id="RHEA:70576"/>
    </physiologicalReaction>
</comment>
<dbReference type="InterPro" id="IPR036866">
    <property type="entry name" value="RibonucZ/Hydroxyglut_hydro"/>
</dbReference>
<dbReference type="AlphaFoldDB" id="A0A7X2HAJ6"/>
<evidence type="ECO:0000256" key="5">
    <source>
        <dbReference type="ARBA" id="ARBA00034221"/>
    </source>
</evidence>
<evidence type="ECO:0000256" key="6">
    <source>
        <dbReference type="ARBA" id="ARBA00034301"/>
    </source>
</evidence>
<accession>A0A7X2HAJ6</accession>
<dbReference type="InterPro" id="IPR051453">
    <property type="entry name" value="MBL_Glyoxalase_II"/>
</dbReference>
<dbReference type="SMART" id="SM00849">
    <property type="entry name" value="Lactamase_B"/>
    <property type="match status" value="1"/>
</dbReference>
<dbReference type="GO" id="GO:0016787">
    <property type="term" value="F:hydrolase activity"/>
    <property type="evidence" value="ECO:0007669"/>
    <property type="project" value="UniProtKB-KW"/>
</dbReference>
<evidence type="ECO:0000313" key="10">
    <source>
        <dbReference type="EMBL" id="MRN56576.1"/>
    </source>
</evidence>
<keyword evidence="3 10" id="KW-0378">Hydrolase</keyword>
<feature type="region of interest" description="Disordered" evidence="8">
    <location>
        <begin position="279"/>
        <end position="299"/>
    </location>
</feature>
<evidence type="ECO:0000313" key="11">
    <source>
        <dbReference type="Proteomes" id="UP000463051"/>
    </source>
</evidence>
<keyword evidence="4" id="KW-0862">Zinc</keyword>
<name>A0A7X2HAJ6_9BACL</name>
<comment type="caution">
    <text evidence="10">The sequence shown here is derived from an EMBL/GenBank/DDBJ whole genome shotgun (WGS) entry which is preliminary data.</text>
</comment>
<comment type="function">
    <text evidence="6">Counteracts the endogenous Pycsar antiviral defense system. Phosphodiesterase that enables metal-dependent hydrolysis of host cyclic nucleotide Pycsar defense signals such as cCMP and cUMP.</text>
</comment>
<dbReference type="PANTHER" id="PTHR46233">
    <property type="entry name" value="HYDROXYACYLGLUTATHIONE HYDROLASE GLOC"/>
    <property type="match status" value="1"/>
</dbReference>
<evidence type="ECO:0000256" key="7">
    <source>
        <dbReference type="ARBA" id="ARBA00048505"/>
    </source>
</evidence>
<keyword evidence="2" id="KW-0479">Metal-binding</keyword>
<dbReference type="InterPro" id="IPR001279">
    <property type="entry name" value="Metallo-B-lactamas"/>
</dbReference>
<dbReference type="Gene3D" id="3.60.15.10">
    <property type="entry name" value="Ribonuclease Z/Hydroxyacylglutathione hydrolase-like"/>
    <property type="match status" value="1"/>
</dbReference>